<evidence type="ECO:0000313" key="2">
    <source>
        <dbReference type="EMBL" id="OAB70980.1"/>
    </source>
</evidence>
<dbReference type="Proteomes" id="UP000077134">
    <property type="component" value="Unassembled WGS sequence"/>
</dbReference>
<dbReference type="Pfam" id="PF00903">
    <property type="entry name" value="Glyoxalase"/>
    <property type="match status" value="1"/>
</dbReference>
<feature type="domain" description="VOC" evidence="1">
    <location>
        <begin position="4"/>
        <end position="125"/>
    </location>
</feature>
<dbReference type="CDD" id="cd07263">
    <property type="entry name" value="VOC_like"/>
    <property type="match status" value="1"/>
</dbReference>
<dbReference type="PANTHER" id="PTHR36437">
    <property type="entry name" value="GLYOXALASE/BLEOMYCIN RESISTANCE PROTEIN/DIOXYGENASE"/>
    <property type="match status" value="1"/>
</dbReference>
<organism evidence="2 3">
    <name type="scientific">Paenibacillus crassostreae</name>
    <dbReference type="NCBI Taxonomy" id="1763538"/>
    <lineage>
        <taxon>Bacteria</taxon>
        <taxon>Bacillati</taxon>
        <taxon>Bacillota</taxon>
        <taxon>Bacilli</taxon>
        <taxon>Bacillales</taxon>
        <taxon>Paenibacillaceae</taxon>
        <taxon>Paenibacillus</taxon>
    </lineage>
</organism>
<comment type="caution">
    <text evidence="2">The sequence shown here is derived from an EMBL/GenBank/DDBJ whole genome shotgun (WGS) entry which is preliminary data.</text>
</comment>
<dbReference type="EMBL" id="LSFN01000044">
    <property type="protein sequence ID" value="OAB70980.1"/>
    <property type="molecule type" value="Genomic_DNA"/>
</dbReference>
<dbReference type="OrthoDB" id="9803079at2"/>
<dbReference type="AlphaFoldDB" id="A0A167AG45"/>
<protein>
    <submittedName>
        <fullName evidence="2">Glyoxalase</fullName>
    </submittedName>
</protein>
<dbReference type="PANTHER" id="PTHR36437:SF2">
    <property type="entry name" value="GLYOXALASE_BLEOMYCIN RESISTANCE PROTEIN_DIOXYGENASE"/>
    <property type="match status" value="1"/>
</dbReference>
<dbReference type="KEGG" id="pcx:LPB68_08520"/>
<evidence type="ECO:0000313" key="3">
    <source>
        <dbReference type="Proteomes" id="UP000077134"/>
    </source>
</evidence>
<evidence type="ECO:0000259" key="1">
    <source>
        <dbReference type="PROSITE" id="PS51819"/>
    </source>
</evidence>
<dbReference type="SUPFAM" id="SSF54593">
    <property type="entry name" value="Glyoxalase/Bleomycin resistance protein/Dihydroxybiphenyl dioxygenase"/>
    <property type="match status" value="1"/>
</dbReference>
<dbReference type="STRING" id="1763538.LPB68_08520"/>
<dbReference type="RefSeq" id="WP_068661325.1">
    <property type="nucleotide sequence ID" value="NZ_CP017770.1"/>
</dbReference>
<name>A0A167AG45_9BACL</name>
<proteinExistence type="predicted"/>
<gene>
    <name evidence="2" type="ORF">PNBC_20670</name>
</gene>
<dbReference type="Gene3D" id="3.10.180.10">
    <property type="entry name" value="2,3-Dihydroxybiphenyl 1,2-Dioxygenase, domain 1"/>
    <property type="match status" value="1"/>
</dbReference>
<dbReference type="InterPro" id="IPR029068">
    <property type="entry name" value="Glyas_Bleomycin-R_OHBP_Dase"/>
</dbReference>
<sequence length="129" mass="14742">MINILGQIMLYVNNQDESLKFWTEKAGFILISEADDGQGMKWFEIAPTKDAQTRIVLHNKDLVAKMSPGVNLETPSILFFSDNLDQLYKDYSDKNITVGELVNVPEGRVFNFADNEDNYFAVVEKKYPL</sequence>
<dbReference type="InterPro" id="IPR037523">
    <property type="entry name" value="VOC_core"/>
</dbReference>
<keyword evidence="3" id="KW-1185">Reference proteome</keyword>
<accession>A0A167AG45</accession>
<dbReference type="PROSITE" id="PS51819">
    <property type="entry name" value="VOC"/>
    <property type="match status" value="1"/>
</dbReference>
<dbReference type="InterPro" id="IPR004360">
    <property type="entry name" value="Glyas_Fos-R_dOase_dom"/>
</dbReference>
<reference evidence="2 3" key="1">
    <citation type="submission" date="2016-02" db="EMBL/GenBank/DDBJ databases">
        <title>Paenibacillus sp. LPB0068, isolated from Crassostrea gigas.</title>
        <authorList>
            <person name="Shin S.-K."/>
            <person name="Yi H."/>
        </authorList>
    </citation>
    <scope>NUCLEOTIDE SEQUENCE [LARGE SCALE GENOMIC DNA]</scope>
    <source>
        <strain evidence="2 3">LPB0068</strain>
    </source>
</reference>